<evidence type="ECO:0000259" key="1">
    <source>
        <dbReference type="PROSITE" id="PS50943"/>
    </source>
</evidence>
<dbReference type="Pfam" id="PF01381">
    <property type="entry name" value="HTH_3"/>
    <property type="match status" value="1"/>
</dbReference>
<feature type="domain" description="HTH cro/C1-type" evidence="1">
    <location>
        <begin position="621"/>
        <end position="657"/>
    </location>
</feature>
<evidence type="ECO:0000313" key="2">
    <source>
        <dbReference type="EMBL" id="AOV07439.1"/>
    </source>
</evidence>
<name>A0A1D8JFF7_9BACL</name>
<dbReference type="EMBL" id="CP017560">
    <property type="protein sequence ID" value="AOV07439.1"/>
    <property type="molecule type" value="Genomic_DNA"/>
</dbReference>
<keyword evidence="3" id="KW-1185">Reference proteome</keyword>
<sequence>MTVYGILSNENDRKNNTEILASKINDFQIIVLYDRQPNHFDFNYLVNFPSENLKRKLESNIILPSINIKSETFIVWQEAYEENIDLFYNLRINARNEMLRRITEFMVAKFFSTNENYLNPLLKNKPTLKWDMLNKLFVKYETMLSNNTRLNDEKSWEGFSEWFKDYLLYNVIDEMIQMFGYEWLATIDREELNQLFFQKMNKNFSANNSFMNEFTNVVNLYTEKWISETVIMSELENRSIEHITSILNASNQIGEHRHVELLVKSNNLVVMSNVVYQFVIEVLSNKKFRQCENSKWPKATRLSKMLNGSVQLIPYKGNEKVSTLVNEVWGQVENLSELDVDVFDSLCHLFLEKTSYVKDSIEIRLDDLLNIRGLKPKLGGNGRRGGYDKRQREQVLNALSIIQSLWIHIEHVVVYEQGRPIKKSIEGRAFHFKDLNGNKCRFNESEMQNRFLLTIGEVLEIFLEGSGRQVKLLPIQAIEYNPYQRSWEKKIIRYLSWRWRTQARKASYLQPHKISTLLEKLGVPLKSETPSRIRDRFEKALDILVDDGVITYWQYDSWDEDVVTKKGWLRIWQETTVIIAPPDDIIKHYQPLVRNKAANDKRNLTSLSGRGEVNAEIGKEFKKKRVELGLTLQQVSHEIDISTSYLSNIERGRATPSYNLYNRIRDWVN</sequence>
<dbReference type="Proteomes" id="UP000185746">
    <property type="component" value="Chromosome"/>
</dbReference>
<dbReference type="InterPro" id="IPR001387">
    <property type="entry name" value="Cro/C1-type_HTH"/>
</dbReference>
<protein>
    <recommendedName>
        <fullName evidence="1">HTH cro/C1-type domain-containing protein</fullName>
    </recommendedName>
</protein>
<dbReference type="KEGG" id="surl:BI350_07735"/>
<dbReference type="PROSITE" id="PS50943">
    <property type="entry name" value="HTH_CROC1"/>
    <property type="match status" value="1"/>
</dbReference>
<accession>A0A1D8JFF7</accession>
<dbReference type="InterPro" id="IPR010982">
    <property type="entry name" value="Lambda_DNA-bd_dom_sf"/>
</dbReference>
<reference evidence="2 3" key="1">
    <citation type="submission" date="2016-09" db="EMBL/GenBank/DDBJ databases">
        <title>Complete genome sequence of the Lysinibacillus sphaericus LMG 22257, a specie of Bacillus with ureolytic activity that can effectively biodeposit calcium carbonate.</title>
        <authorList>
            <person name="Yan W."/>
        </authorList>
    </citation>
    <scope>NUCLEOTIDE SEQUENCE [LARGE SCALE GENOMIC DNA]</scope>
    <source>
        <strain evidence="2 3">LMG 22257</strain>
    </source>
</reference>
<dbReference type="GO" id="GO:0003677">
    <property type="term" value="F:DNA binding"/>
    <property type="evidence" value="ECO:0007669"/>
    <property type="project" value="InterPro"/>
</dbReference>
<proteinExistence type="predicted"/>
<organism evidence="2 3">
    <name type="scientific">Sporosarcina ureilytica</name>
    <dbReference type="NCBI Taxonomy" id="298596"/>
    <lineage>
        <taxon>Bacteria</taxon>
        <taxon>Bacillati</taxon>
        <taxon>Bacillota</taxon>
        <taxon>Bacilli</taxon>
        <taxon>Bacillales</taxon>
        <taxon>Caryophanaceae</taxon>
        <taxon>Sporosarcina</taxon>
    </lineage>
</organism>
<gene>
    <name evidence="2" type="ORF">BI350_07735</name>
</gene>
<dbReference type="SUPFAM" id="SSF47413">
    <property type="entry name" value="lambda repressor-like DNA-binding domains"/>
    <property type="match status" value="1"/>
</dbReference>
<dbReference type="CDD" id="cd00093">
    <property type="entry name" value="HTH_XRE"/>
    <property type="match status" value="1"/>
</dbReference>
<dbReference type="Gene3D" id="1.10.260.40">
    <property type="entry name" value="lambda repressor-like DNA-binding domains"/>
    <property type="match status" value="1"/>
</dbReference>
<evidence type="ECO:0000313" key="3">
    <source>
        <dbReference type="Proteomes" id="UP000185746"/>
    </source>
</evidence>
<dbReference type="AlphaFoldDB" id="A0A1D8JFF7"/>